<gene>
    <name evidence="3" type="ORF">FUAX_53100</name>
</gene>
<reference evidence="3 4" key="1">
    <citation type="submission" date="2021-12" db="EMBL/GenBank/DDBJ databases">
        <title>Genome sequencing of bacteria with rrn-lacking chromosome and rrn-plasmid.</title>
        <authorList>
            <person name="Anda M."/>
            <person name="Iwasaki W."/>
        </authorList>
    </citation>
    <scope>NUCLEOTIDE SEQUENCE [LARGE SCALE GENOMIC DNA]</scope>
    <source>
        <strain evidence="3 4">DSM 100852</strain>
        <plasmid evidence="3 4">pFA7</plasmid>
    </source>
</reference>
<keyword evidence="3" id="KW-0614">Plasmid</keyword>
<protein>
    <recommendedName>
        <fullName evidence="5">Peptidase S74 domain-containing protein</fullName>
    </recommendedName>
</protein>
<keyword evidence="4" id="KW-1185">Reference proteome</keyword>
<name>A0AAU9DAE4_9BACT</name>
<evidence type="ECO:0000313" key="4">
    <source>
        <dbReference type="Proteomes" id="UP001348817"/>
    </source>
</evidence>
<sequence length="503" mass="55158">MRIFTLYFFVSILFLALTSNKLFAQNKEWENDPVKLGGHLHVGQNNEVWTDKENLYFNYRGYAANTYFWSRGSSGKPLLTIKNPGIGVGIKDPVGRFHIYTSAQTGDITKALVFGSGADDISSMFKVENHGAYRYSLTLGTYWGDQKGTDVPGIMTLKQGNVGIGYHDPKAQLVLGDKFGAIISGNSGGEAVFGTNLAVYQGGPNHGKFYTPYSHENGYGYAGIRPSWGGLFFYGEQANTVEGEVINPKVRMVIDPQGNVGIGSESPKYRLSVKGQANVEGAGDYYGVWFGGETRMENPSLSFGEWHNNRGTIRWDNASDRLVFSSQTNSTSGVFDNTLTVGKGMVGIGTIDTGTHRLAVEGSIGARSIKVEASGWSDFVFEKGYDLPSLSEVEAHIKAKGHLEHIPSAEDVEKDGVDLGAMDAKLLRKIEELTLYAIEQEKRLVIQGSTIDSLGQETEKVSRLETENQALRQANESIMERMDRIEALLKSIRRSESKAGALH</sequence>
<dbReference type="EMBL" id="AP025321">
    <property type="protein sequence ID" value="BDD12878.1"/>
    <property type="molecule type" value="Genomic_DNA"/>
</dbReference>
<evidence type="ECO:0000313" key="3">
    <source>
        <dbReference type="EMBL" id="BDD12878.1"/>
    </source>
</evidence>
<keyword evidence="2" id="KW-0732">Signal</keyword>
<dbReference type="AlphaFoldDB" id="A0AAU9DAE4"/>
<proteinExistence type="predicted"/>
<evidence type="ECO:0008006" key="5">
    <source>
        <dbReference type="Google" id="ProtNLM"/>
    </source>
</evidence>
<feature type="chain" id="PRO_5043806961" description="Peptidase S74 domain-containing protein" evidence="2">
    <location>
        <begin position="25"/>
        <end position="503"/>
    </location>
</feature>
<feature type="signal peptide" evidence="2">
    <location>
        <begin position="1"/>
        <end position="24"/>
    </location>
</feature>
<evidence type="ECO:0000256" key="2">
    <source>
        <dbReference type="SAM" id="SignalP"/>
    </source>
</evidence>
<accession>A0AAU9DAE4</accession>
<evidence type="ECO:0000256" key="1">
    <source>
        <dbReference type="SAM" id="Coils"/>
    </source>
</evidence>
<dbReference type="KEGG" id="fax:FUAX_53100"/>
<organism evidence="3 4">
    <name type="scientific">Fulvitalea axinellae</name>
    <dbReference type="NCBI Taxonomy" id="1182444"/>
    <lineage>
        <taxon>Bacteria</taxon>
        <taxon>Pseudomonadati</taxon>
        <taxon>Bacteroidota</taxon>
        <taxon>Cytophagia</taxon>
        <taxon>Cytophagales</taxon>
        <taxon>Persicobacteraceae</taxon>
        <taxon>Fulvitalea</taxon>
    </lineage>
</organism>
<dbReference type="Proteomes" id="UP001348817">
    <property type="component" value="Plasmid pFA7"/>
</dbReference>
<keyword evidence="1" id="KW-0175">Coiled coil</keyword>
<feature type="coiled-coil region" evidence="1">
    <location>
        <begin position="454"/>
        <end position="495"/>
    </location>
</feature>
<geneLocation type="plasmid" evidence="3 4">
    <name>pFA7</name>
</geneLocation>